<evidence type="ECO:0000256" key="14">
    <source>
        <dbReference type="SAM" id="MobiDB-lite"/>
    </source>
</evidence>
<keyword evidence="7 13" id="KW-0443">Lipid metabolism</keyword>
<evidence type="ECO:0000256" key="7">
    <source>
        <dbReference type="ARBA" id="ARBA00023098"/>
    </source>
</evidence>
<dbReference type="PROSITE" id="PS51635">
    <property type="entry name" value="PNPLA"/>
    <property type="match status" value="1"/>
</dbReference>
<dbReference type="RefSeq" id="XP_053060264.1">
    <property type="nucleotide sequence ID" value="XM_053204289.1"/>
</dbReference>
<dbReference type="CDD" id="cd12087">
    <property type="entry name" value="TM_EGFR-like"/>
    <property type="match status" value="1"/>
</dbReference>
<dbReference type="InterPro" id="IPR016035">
    <property type="entry name" value="Acyl_Trfase/lysoPLipase"/>
</dbReference>
<comment type="catalytic activity">
    <reaction evidence="11">
        <text>a 1-acyl-sn-glycero-3-phosphocholine + H2O = sn-glycerol 3-phosphocholine + a fatty acid + H(+)</text>
        <dbReference type="Rhea" id="RHEA:15177"/>
        <dbReference type="ChEBI" id="CHEBI:15377"/>
        <dbReference type="ChEBI" id="CHEBI:15378"/>
        <dbReference type="ChEBI" id="CHEBI:16870"/>
        <dbReference type="ChEBI" id="CHEBI:28868"/>
        <dbReference type="ChEBI" id="CHEBI:58168"/>
        <dbReference type="EC" id="3.1.1.5"/>
    </reaction>
    <physiologicalReaction direction="left-to-right" evidence="11">
        <dbReference type="Rhea" id="RHEA:15178"/>
    </physiologicalReaction>
</comment>
<dbReference type="Proteomes" id="UP001652583">
    <property type="component" value="Chromosome D4"/>
</dbReference>
<dbReference type="CDD" id="cd00038">
    <property type="entry name" value="CAP_ED"/>
    <property type="match status" value="3"/>
</dbReference>
<proteinExistence type="inferred from homology"/>
<dbReference type="PROSITE" id="PS50042">
    <property type="entry name" value="CNMP_BINDING_3"/>
    <property type="match status" value="3"/>
</dbReference>
<evidence type="ECO:0000256" key="4">
    <source>
        <dbReference type="ARBA" id="ARBA00022801"/>
    </source>
</evidence>
<organism evidence="18 19">
    <name type="scientific">Acinonyx jubatus</name>
    <name type="common">Cheetah</name>
    <dbReference type="NCBI Taxonomy" id="32536"/>
    <lineage>
        <taxon>Eukaryota</taxon>
        <taxon>Metazoa</taxon>
        <taxon>Chordata</taxon>
        <taxon>Craniata</taxon>
        <taxon>Vertebrata</taxon>
        <taxon>Euteleostomi</taxon>
        <taxon>Mammalia</taxon>
        <taxon>Eutheria</taxon>
        <taxon>Laurasiatheria</taxon>
        <taxon>Carnivora</taxon>
        <taxon>Feliformia</taxon>
        <taxon>Felidae</taxon>
        <taxon>Felinae</taxon>
        <taxon>Acinonyx</taxon>
    </lineage>
</organism>
<dbReference type="Gene3D" id="2.60.120.10">
    <property type="entry name" value="Jelly Rolls"/>
    <property type="match status" value="3"/>
</dbReference>
<dbReference type="GeneID" id="106989057"/>
<feature type="short sequence motif" description="GXGXXG" evidence="13">
    <location>
        <begin position="963"/>
        <end position="968"/>
    </location>
</feature>
<keyword evidence="5 13" id="KW-0442">Lipid degradation</keyword>
<keyword evidence="4 13" id="KW-0378">Hydrolase</keyword>
<dbReference type="Pfam" id="PF01734">
    <property type="entry name" value="Patatin"/>
    <property type="match status" value="1"/>
</dbReference>
<evidence type="ECO:0000256" key="5">
    <source>
        <dbReference type="ARBA" id="ARBA00022963"/>
    </source>
</evidence>
<evidence type="ECO:0000256" key="12">
    <source>
        <dbReference type="ARBA" id="ARBA00048656"/>
    </source>
</evidence>
<sequence>MKQEEDASPEAGFCLGPVLQSWGLQLTEQRSQSTMLVGIVIGALLALALVGITVFFVYRRVNRFRQIQPTPQYRFRKRDKVMFYGRKIMRKVTTLPHTLVGSTAAPRQRARKRTKVLSLAKRILRFKKEYPTLQPKEPPPSLLEADLTEFDVKNSHLPSEVLYMLKNVRVLGHFEKPLFLELCKHMIFVQLLEGEHVFQPGEPDTSIYVVQDGRLEVCIQDADGTEVAVKEVLAGDSVHSLLSILDVITGHTAPYKTVSARAAVPSTVLRLPAVAFQGVFEKYPETLVRVVQLAVPSQIIMVRLQRVTFLALHNYLGLTTELFNPESQAIPLVSVASVAAGKAKRQVCCGSEDRLERPLRPQESCDPDRGGSRAAAPGPLLKRSQSFPLPSVHEEILDELGKAQAGDQAPFAPPGGTAGATSDLRMACDRARVLLHAEERLGSSVASKSKKNVIVADTPSAVFHYSETNLDETVSSRKTDAIFRAAKKDLLTLMKLDDTSLLDGRVTLLHVPGGTVVSRQGDQDVNILFVVSGLLHVYQRKIDSEEDTCLFVVRPGEMVGQLAVLTGEPLIFTIKANRDCSFLSISKAHFYEIMRKQPTVVLGVAHTVVKRVSSFVRQIDFALDWMEVEAGRAVYRQGDRSDCTYIVLSGRLRSVIRKDDGKKRLAGEYGRGDLIGVVETLTHQARATTVHAVRDSELAKLPAGALTSIKRRYPQVVTRLIHLLGEKILGSLQQGTASGHQFGLHTAGSKWDSGNPASNLSTVAVMPVSEDVPLTAFALELKHALGAIGPVLLLTSDNIKQRLGSAALDSIHEYRLSSWLGQQEDIHRIVLYQADSTLTPWTQRCIRQADCILIVGLGEQEPAVGELERMLESTAVRAQKQLVLLHREEGPAPSRTVEWLNMRSWCSGHLHLCCPRRVFSRRSLPKLVEMYERVFQRPPDRHSDFSRLARVLTGNAIALVLGGGGARGCAQVGIIRALTECGIPVDMVGGTSIGAFMGALYSEERNYSQIRIRAKQWAEDMTSMVKTVLDLTYPITSMFSGAGFNSSICSVFKDRQIEDLWIPYFTITTDITASAMRVHTDGSLWRYVRASMSLSGYLPPLCDPKDGHLLMDGGYINNLPADVARSMGAKVVIAIDVGSQDETDLTNYGDALSGWWLLWKRWNPLATKVKVLNMAEIQTRLAYVCCVRQLEMVKNSEYCEYLRPPIDSYGTLDFGKFNEICEVGYQHGRTVFDIWGRSGVLEKMLQDRQGTSKMKACDVLTCPNASFTDLAEIVSRIEPAKVATVDDESDYQTEYEEELPDGSKDTYADFQSAPAHLGSDSEDEPSLRHRYPSLASPNCPAVDMLTKMGGAPHSDAP</sequence>
<evidence type="ECO:0000256" key="2">
    <source>
        <dbReference type="ARBA" id="ARBA00006636"/>
    </source>
</evidence>
<evidence type="ECO:0000259" key="16">
    <source>
        <dbReference type="PROSITE" id="PS50042"/>
    </source>
</evidence>
<dbReference type="PANTHER" id="PTHR14226:SF23">
    <property type="entry name" value="PATATIN-LIKE PHOSPHOLIPASE DOMAIN-CONTAINING PROTEIN 7"/>
    <property type="match status" value="1"/>
</dbReference>
<feature type="active site" description="Nucleophile" evidence="13">
    <location>
        <position position="992"/>
    </location>
</feature>
<evidence type="ECO:0000256" key="11">
    <source>
        <dbReference type="ARBA" id="ARBA00048454"/>
    </source>
</evidence>
<evidence type="ECO:0000256" key="9">
    <source>
        <dbReference type="ARBA" id="ARBA00047314"/>
    </source>
</evidence>
<evidence type="ECO:0000256" key="3">
    <source>
        <dbReference type="ARBA" id="ARBA00022692"/>
    </source>
</evidence>
<dbReference type="Gene3D" id="3.40.1090.10">
    <property type="entry name" value="Cytosolic phospholipase A2 catalytic domain"/>
    <property type="match status" value="2"/>
</dbReference>
<protein>
    <submittedName>
        <fullName evidence="19 20">Patatin-like phospholipase domain-containing protein 7 isoform X1</fullName>
    </submittedName>
</protein>
<dbReference type="Pfam" id="PF00027">
    <property type="entry name" value="cNMP_binding"/>
    <property type="match status" value="3"/>
</dbReference>
<feature type="short sequence motif" description="GXSXG" evidence="13">
    <location>
        <begin position="990"/>
        <end position="994"/>
    </location>
</feature>
<dbReference type="Pfam" id="PF24179">
    <property type="entry name" value="NTE_Ploop"/>
    <property type="match status" value="1"/>
</dbReference>
<dbReference type="InterPro" id="IPR000595">
    <property type="entry name" value="cNMP-bd_dom"/>
</dbReference>
<dbReference type="SUPFAM" id="SSF51206">
    <property type="entry name" value="cAMP-binding domain-like"/>
    <property type="match status" value="3"/>
</dbReference>
<feature type="region of interest" description="Disordered" evidence="14">
    <location>
        <begin position="354"/>
        <end position="385"/>
    </location>
</feature>
<dbReference type="InterPro" id="IPR018490">
    <property type="entry name" value="cNMP-bd_dom_sf"/>
</dbReference>
<keyword evidence="3 15" id="KW-0812">Transmembrane</keyword>
<evidence type="ECO:0000256" key="10">
    <source>
        <dbReference type="ARBA" id="ARBA00048133"/>
    </source>
</evidence>
<dbReference type="InterPro" id="IPR056556">
    <property type="entry name" value="NTE1_P-loop_dom"/>
</dbReference>
<evidence type="ECO:0000256" key="13">
    <source>
        <dbReference type="PROSITE-ProRule" id="PRU01161"/>
    </source>
</evidence>
<dbReference type="RefSeq" id="XP_053060261.1">
    <property type="nucleotide sequence ID" value="XM_053204286.1"/>
</dbReference>
<dbReference type="SUPFAM" id="SSF52151">
    <property type="entry name" value="FabD/lysophospholipase-like"/>
    <property type="match status" value="1"/>
</dbReference>
<keyword evidence="18" id="KW-1185">Reference proteome</keyword>
<feature type="short sequence motif" description="DGA/G" evidence="13">
    <location>
        <begin position="1112"/>
        <end position="1114"/>
    </location>
</feature>
<comment type="catalytic activity">
    <reaction evidence="10">
        <text>1-hexadecanoyl-sn-glycero-3-phosphate + H2O = sn-glycerol 3-phosphate + hexadecanoate + H(+)</text>
        <dbReference type="Rhea" id="RHEA:49092"/>
        <dbReference type="ChEBI" id="CHEBI:7896"/>
        <dbReference type="ChEBI" id="CHEBI:15377"/>
        <dbReference type="ChEBI" id="CHEBI:15378"/>
        <dbReference type="ChEBI" id="CHEBI:57518"/>
        <dbReference type="ChEBI" id="CHEBI:57597"/>
    </reaction>
    <physiologicalReaction direction="left-to-right" evidence="10">
        <dbReference type="Rhea" id="RHEA:49093"/>
    </physiologicalReaction>
</comment>
<accession>A0ABM3NLE7</accession>
<reference evidence="19 20" key="1">
    <citation type="submission" date="2025-05" db="UniProtKB">
        <authorList>
            <consortium name="RefSeq"/>
        </authorList>
    </citation>
    <scope>IDENTIFICATION</scope>
    <source>
        <tissue evidence="19 20">Blood</tissue>
    </source>
</reference>
<dbReference type="InterPro" id="IPR050301">
    <property type="entry name" value="NTE"/>
</dbReference>
<dbReference type="SMART" id="SM00100">
    <property type="entry name" value="cNMP"/>
    <property type="match status" value="3"/>
</dbReference>
<dbReference type="InterPro" id="IPR002641">
    <property type="entry name" value="PNPLA_dom"/>
</dbReference>
<feature type="domain" description="Cyclic nucleotide-binding" evidence="16">
    <location>
        <begin position="622"/>
        <end position="727"/>
    </location>
</feature>
<evidence type="ECO:0000259" key="17">
    <source>
        <dbReference type="PROSITE" id="PS51635"/>
    </source>
</evidence>
<dbReference type="CDD" id="cd07225">
    <property type="entry name" value="Pat_PNPLA6_PNPLA7"/>
    <property type="match status" value="1"/>
</dbReference>
<comment type="catalytic activity">
    <reaction evidence="12">
        <text>1-hexadecanoyl-sn-glycero-3-phosphocholine + H2O = sn-glycerol 3-phosphocholine + hexadecanoate + H(+)</text>
        <dbReference type="Rhea" id="RHEA:40435"/>
        <dbReference type="ChEBI" id="CHEBI:7896"/>
        <dbReference type="ChEBI" id="CHEBI:15377"/>
        <dbReference type="ChEBI" id="CHEBI:15378"/>
        <dbReference type="ChEBI" id="CHEBI:16870"/>
        <dbReference type="ChEBI" id="CHEBI:72998"/>
    </reaction>
    <physiologicalReaction direction="left-to-right" evidence="12">
        <dbReference type="Rhea" id="RHEA:40436"/>
    </physiologicalReaction>
</comment>
<comment type="subcellular location">
    <subcellularLocation>
        <location evidence="1">Endoplasmic reticulum membrane</location>
        <topology evidence="1">Single-pass type III membrane protein</topology>
    </subcellularLocation>
</comment>
<comment type="catalytic activity">
    <reaction evidence="9">
        <text>1-(9Z-octadecenoyl)-sn-glycero-3-phosphocholine + H2O = sn-glycerol 3-phosphocholine + (9Z)-octadecenoate + H(+)</text>
        <dbReference type="Rhea" id="RHEA:40807"/>
        <dbReference type="ChEBI" id="CHEBI:15377"/>
        <dbReference type="ChEBI" id="CHEBI:15378"/>
        <dbReference type="ChEBI" id="CHEBI:16870"/>
        <dbReference type="ChEBI" id="CHEBI:28610"/>
        <dbReference type="ChEBI" id="CHEBI:30823"/>
    </reaction>
    <physiologicalReaction direction="left-to-right" evidence="9">
        <dbReference type="Rhea" id="RHEA:40808"/>
    </physiologicalReaction>
</comment>
<keyword evidence="8 15" id="KW-0472">Membrane</keyword>
<feature type="domain" description="PNPLA" evidence="17">
    <location>
        <begin position="959"/>
        <end position="1125"/>
    </location>
</feature>
<evidence type="ECO:0000256" key="8">
    <source>
        <dbReference type="ARBA" id="ARBA00023136"/>
    </source>
</evidence>
<evidence type="ECO:0000313" key="18">
    <source>
        <dbReference type="Proteomes" id="UP001652583"/>
    </source>
</evidence>
<gene>
    <name evidence="19 20" type="primary">PNPLA7</name>
</gene>
<feature type="active site" description="Proton acceptor" evidence="13">
    <location>
        <position position="1112"/>
    </location>
</feature>
<evidence type="ECO:0000313" key="20">
    <source>
        <dbReference type="RefSeq" id="XP_053060264.1"/>
    </source>
</evidence>
<dbReference type="InterPro" id="IPR014710">
    <property type="entry name" value="RmlC-like_jellyroll"/>
</dbReference>
<keyword evidence="6 15" id="KW-1133">Transmembrane helix</keyword>
<evidence type="ECO:0000256" key="6">
    <source>
        <dbReference type="ARBA" id="ARBA00022989"/>
    </source>
</evidence>
<feature type="compositionally biased region" description="Acidic residues" evidence="14">
    <location>
        <begin position="1285"/>
        <end position="1300"/>
    </location>
</feature>
<feature type="region of interest" description="Disordered" evidence="14">
    <location>
        <begin position="1285"/>
        <end position="1357"/>
    </location>
</feature>
<evidence type="ECO:0000256" key="15">
    <source>
        <dbReference type="SAM" id="Phobius"/>
    </source>
</evidence>
<comment type="similarity">
    <text evidence="2">Belongs to the NTE family.</text>
</comment>
<evidence type="ECO:0000256" key="1">
    <source>
        <dbReference type="ARBA" id="ARBA00004643"/>
    </source>
</evidence>
<feature type="domain" description="Cyclic nucleotide-binding" evidence="16">
    <location>
        <begin position="490"/>
        <end position="594"/>
    </location>
</feature>
<name>A0ABM3NLE7_ACIJB</name>
<dbReference type="PANTHER" id="PTHR14226">
    <property type="entry name" value="NEUROPATHY TARGET ESTERASE/SWISS CHEESE D.MELANOGASTER"/>
    <property type="match status" value="1"/>
</dbReference>
<evidence type="ECO:0000313" key="19">
    <source>
        <dbReference type="RefSeq" id="XP_053060261.1"/>
    </source>
</evidence>
<feature type="transmembrane region" description="Helical" evidence="15">
    <location>
        <begin position="35"/>
        <end position="58"/>
    </location>
</feature>
<feature type="domain" description="Cyclic nucleotide-binding" evidence="16">
    <location>
        <begin position="170"/>
        <end position="280"/>
    </location>
</feature>